<dbReference type="AlphaFoldDB" id="A0A6L2MMP2"/>
<gene>
    <name evidence="1" type="ORF">Tci_046587</name>
</gene>
<sequence length="86" mass="10363">MRTDKLHKLSDGTFNHVRTTLNDIATSIEMDYFPKRKWSKQEKQKARVMIKAIVKKLRDRRLMRSLEKFVGERPYEGDLRLIERTI</sequence>
<comment type="caution">
    <text evidence="1">The sequence shown here is derived from an EMBL/GenBank/DDBJ whole genome shotgun (WGS) entry which is preliminary data.</text>
</comment>
<accession>A0A6L2MMP2</accession>
<protein>
    <submittedName>
        <fullName evidence="1">Uncharacterized protein</fullName>
    </submittedName>
</protein>
<reference evidence="1" key="1">
    <citation type="journal article" date="2019" name="Sci. Rep.">
        <title>Draft genome of Tanacetum cinerariifolium, the natural source of mosquito coil.</title>
        <authorList>
            <person name="Yamashiro T."/>
            <person name="Shiraishi A."/>
            <person name="Satake H."/>
            <person name="Nakayama K."/>
        </authorList>
    </citation>
    <scope>NUCLEOTIDE SEQUENCE</scope>
</reference>
<dbReference type="EMBL" id="BKCJ010006917">
    <property type="protein sequence ID" value="GEU74609.1"/>
    <property type="molecule type" value="Genomic_DNA"/>
</dbReference>
<proteinExistence type="predicted"/>
<name>A0A6L2MMP2_TANCI</name>
<evidence type="ECO:0000313" key="1">
    <source>
        <dbReference type="EMBL" id="GEU74609.1"/>
    </source>
</evidence>
<organism evidence="1">
    <name type="scientific">Tanacetum cinerariifolium</name>
    <name type="common">Dalmatian daisy</name>
    <name type="synonym">Chrysanthemum cinerariifolium</name>
    <dbReference type="NCBI Taxonomy" id="118510"/>
    <lineage>
        <taxon>Eukaryota</taxon>
        <taxon>Viridiplantae</taxon>
        <taxon>Streptophyta</taxon>
        <taxon>Embryophyta</taxon>
        <taxon>Tracheophyta</taxon>
        <taxon>Spermatophyta</taxon>
        <taxon>Magnoliopsida</taxon>
        <taxon>eudicotyledons</taxon>
        <taxon>Gunneridae</taxon>
        <taxon>Pentapetalae</taxon>
        <taxon>asterids</taxon>
        <taxon>campanulids</taxon>
        <taxon>Asterales</taxon>
        <taxon>Asteraceae</taxon>
        <taxon>Asteroideae</taxon>
        <taxon>Anthemideae</taxon>
        <taxon>Anthemidinae</taxon>
        <taxon>Tanacetum</taxon>
    </lineage>
</organism>